<evidence type="ECO:0000313" key="2">
    <source>
        <dbReference type="EMBL" id="SNY56228.1"/>
    </source>
</evidence>
<dbReference type="Proteomes" id="UP000231655">
    <property type="component" value="Unassembled WGS sequence"/>
</dbReference>
<proteinExistence type="predicted"/>
<evidence type="ECO:0000313" key="1">
    <source>
        <dbReference type="EMBL" id="PJE27034.1"/>
    </source>
</evidence>
<gene>
    <name evidence="1" type="ORF">CVM39_17070</name>
    <name evidence="2" type="ORF">SAMN06297129_3228</name>
</gene>
<protein>
    <submittedName>
        <fullName evidence="2">Uncharacterized protein</fullName>
    </submittedName>
</protein>
<reference evidence="1 4" key="2">
    <citation type="journal article" date="2018" name="Int. J. Syst. Evol. Microbiol.">
        <title>Pseudooceanicola lipolyticus sp. nov., a marine alphaproteobacterium, reclassification of Oceanicola flagellatus as Pseudooceanicola flagellatus comb. nov. and emended description of the genus Pseudooceanicola.</title>
        <authorList>
            <person name="Huang M.-M."/>
            <person name="Guo L.-L."/>
            <person name="Wu Y.-H."/>
            <person name="Lai Q.-L."/>
            <person name="Shao Z.-Z."/>
            <person name="Wang C.-S."/>
            <person name="Wu M."/>
            <person name="Xu X.-W."/>
        </authorList>
    </citation>
    <scope>NUCLEOTIDE SEQUENCE [LARGE SCALE GENOMIC DNA]</scope>
    <source>
        <strain evidence="1 4">Ar-45</strain>
    </source>
</reference>
<accession>A0A285J7L7</accession>
<sequence length="335" mass="36701">MSHSAQSHQAGLIFTDDSDVTVEQLLEPVNSVLRAFGQQGETMQVDFDQAAIASQTMLVELQIFDAPEADPDTLRVLSSGPRTHLSASSRQALENPTFWVHVSVSETAYDDRRHPETAKAMLAEIVHRLIAETCAPFVQWLDRETVLTSARFQSAFTPISMRNTDATALHHPMHPARVQHPETATMASQPVRAAVASEIFPEIQSETSHLDARFDALRAELKARRQNTWVGTDPAGVTGRTLSSDDELRDVFRADIELDEEDDPKKLEHRVATYTVNATVALINPPVAGALLAYNMIKGEDFRISTHALTLSAVFAAVGTGATQVMAETLALLPI</sequence>
<evidence type="ECO:0000313" key="4">
    <source>
        <dbReference type="Proteomes" id="UP000231702"/>
    </source>
</evidence>
<reference evidence="2 3" key="1">
    <citation type="submission" date="2017-09" db="EMBL/GenBank/DDBJ databases">
        <authorList>
            <person name="Ehlers B."/>
            <person name="Leendertz F.H."/>
        </authorList>
    </citation>
    <scope>NUCLEOTIDE SEQUENCE [LARGE SCALE GENOMIC DNA]</scope>
    <source>
        <strain evidence="2 3">CGMCC 1.12662</strain>
    </source>
</reference>
<dbReference type="Proteomes" id="UP000231702">
    <property type="component" value="Unassembled WGS sequence"/>
</dbReference>
<dbReference type="RefSeq" id="WP_097146918.1">
    <property type="nucleotide sequence ID" value="NZ_OBEA01000006.1"/>
</dbReference>
<dbReference type="OrthoDB" id="7829286at2"/>
<evidence type="ECO:0000313" key="3">
    <source>
        <dbReference type="Proteomes" id="UP000231655"/>
    </source>
</evidence>
<dbReference type="AlphaFoldDB" id="A0A285J7L7"/>
<name>A0A285J7L7_9RHOB</name>
<dbReference type="EMBL" id="PGTD01000018">
    <property type="protein sequence ID" value="PJE27034.1"/>
    <property type="molecule type" value="Genomic_DNA"/>
</dbReference>
<keyword evidence="4" id="KW-1185">Reference proteome</keyword>
<organism evidence="2 3">
    <name type="scientific">Pseudooceanicola antarcticus</name>
    <dbReference type="NCBI Taxonomy" id="1247613"/>
    <lineage>
        <taxon>Bacteria</taxon>
        <taxon>Pseudomonadati</taxon>
        <taxon>Pseudomonadota</taxon>
        <taxon>Alphaproteobacteria</taxon>
        <taxon>Rhodobacterales</taxon>
        <taxon>Paracoccaceae</taxon>
        <taxon>Pseudooceanicola</taxon>
    </lineage>
</organism>
<dbReference type="EMBL" id="OBEA01000006">
    <property type="protein sequence ID" value="SNY56228.1"/>
    <property type="molecule type" value="Genomic_DNA"/>
</dbReference>